<reference evidence="3 4" key="1">
    <citation type="journal article" date="2020" name="Microorganisms">
        <title>Osmotic Adaptation and Compatible Solute Biosynthesis of Phototrophic Bacteria as Revealed from Genome Analyses.</title>
        <authorList>
            <person name="Imhoff J.F."/>
            <person name="Rahn T."/>
            <person name="Kunzel S."/>
            <person name="Keller A."/>
            <person name="Neulinger S.C."/>
        </authorList>
    </citation>
    <scope>NUCLEOTIDE SEQUENCE [LARGE SCALE GENOMIC DNA]</scope>
    <source>
        <strain evidence="3 4">DSM 15382</strain>
    </source>
</reference>
<dbReference type="EMBL" id="NRSG01000078">
    <property type="protein sequence ID" value="MBK1659031.1"/>
    <property type="molecule type" value="Genomic_DNA"/>
</dbReference>
<evidence type="ECO:0000313" key="4">
    <source>
        <dbReference type="Proteomes" id="UP000697995"/>
    </source>
</evidence>
<feature type="compositionally biased region" description="Polar residues" evidence="2">
    <location>
        <begin position="1"/>
        <end position="12"/>
    </location>
</feature>
<protein>
    <submittedName>
        <fullName evidence="3">Uncharacterized protein</fullName>
    </submittedName>
</protein>
<keyword evidence="4" id="KW-1185">Reference proteome</keyword>
<gene>
    <name evidence="3" type="ORF">CKO45_12385</name>
</gene>
<accession>A0ABS1CXU1</accession>
<name>A0ABS1CXU1_9PROT</name>
<feature type="coiled-coil region" evidence="1">
    <location>
        <begin position="47"/>
        <end position="95"/>
    </location>
</feature>
<keyword evidence="1" id="KW-0175">Coiled coil</keyword>
<organism evidence="3 4">
    <name type="scientific">Paracraurococcus ruber</name>
    <dbReference type="NCBI Taxonomy" id="77675"/>
    <lineage>
        <taxon>Bacteria</taxon>
        <taxon>Pseudomonadati</taxon>
        <taxon>Pseudomonadota</taxon>
        <taxon>Alphaproteobacteria</taxon>
        <taxon>Acetobacterales</taxon>
        <taxon>Roseomonadaceae</taxon>
        <taxon>Paracraurococcus</taxon>
    </lineage>
</organism>
<feature type="region of interest" description="Disordered" evidence="2">
    <location>
        <begin position="1"/>
        <end position="36"/>
    </location>
</feature>
<dbReference type="Proteomes" id="UP000697995">
    <property type="component" value="Unassembled WGS sequence"/>
</dbReference>
<dbReference type="InterPro" id="IPR045510">
    <property type="entry name" value="DUF6481"/>
</dbReference>
<evidence type="ECO:0000256" key="2">
    <source>
        <dbReference type="SAM" id="MobiDB-lite"/>
    </source>
</evidence>
<dbReference type="Pfam" id="PF20089">
    <property type="entry name" value="DUF6481"/>
    <property type="match status" value="1"/>
</dbReference>
<evidence type="ECO:0000313" key="3">
    <source>
        <dbReference type="EMBL" id="MBK1659031.1"/>
    </source>
</evidence>
<proteinExistence type="predicted"/>
<feature type="compositionally biased region" description="Basic and acidic residues" evidence="2">
    <location>
        <begin position="22"/>
        <end position="34"/>
    </location>
</feature>
<evidence type="ECO:0000256" key="1">
    <source>
        <dbReference type="SAM" id="Coils"/>
    </source>
</evidence>
<dbReference type="RefSeq" id="WP_133220668.1">
    <property type="nucleotide sequence ID" value="NZ_NRSG01000078.1"/>
</dbReference>
<sequence length="132" mass="14546">MGFQPNNFNDRLSAQAKARQAALEKFRSRPRPDDPAVLERQAQMKAVAEAREARAAERKAAREAEAARLAAEAAARAVEERARAAEEAARAVAEANRVQILEDEKKARALALAAEQKAARDARYAARKARKR</sequence>
<comment type="caution">
    <text evidence="3">The sequence shown here is derived from an EMBL/GenBank/DDBJ whole genome shotgun (WGS) entry which is preliminary data.</text>
</comment>